<dbReference type="EMBL" id="CP089391">
    <property type="protein sequence ID" value="WBL82431.1"/>
    <property type="molecule type" value="Genomic_DNA"/>
</dbReference>
<keyword evidence="3" id="KW-1185">Reference proteome</keyword>
<evidence type="ECO:0000313" key="3">
    <source>
        <dbReference type="Proteomes" id="UP001179614"/>
    </source>
</evidence>
<protein>
    <submittedName>
        <fullName evidence="2">Tail fiber protein</fullName>
    </submittedName>
</protein>
<evidence type="ECO:0000313" key="2">
    <source>
        <dbReference type="EMBL" id="WBL82431.1"/>
    </source>
</evidence>
<dbReference type="Pfam" id="PF07484">
    <property type="entry name" value="Collar"/>
    <property type="match status" value="1"/>
</dbReference>
<dbReference type="Proteomes" id="UP001179614">
    <property type="component" value="Chromosome"/>
</dbReference>
<dbReference type="SUPFAM" id="SSF88874">
    <property type="entry name" value="Receptor-binding domain of short tail fibre protein gp12"/>
    <property type="match status" value="1"/>
</dbReference>
<evidence type="ECO:0000259" key="1">
    <source>
        <dbReference type="Pfam" id="PF07484"/>
    </source>
</evidence>
<gene>
    <name evidence="2" type="ORF">I3J27_19095</name>
</gene>
<proteinExistence type="predicted"/>
<feature type="domain" description="Phage tail collar" evidence="1">
    <location>
        <begin position="7"/>
        <end position="66"/>
    </location>
</feature>
<name>A0ABY7MVJ0_9BRAD</name>
<organism evidence="2 3">
    <name type="scientific">Bradyrhizobium xenonodulans</name>
    <dbReference type="NCBI Taxonomy" id="2736875"/>
    <lineage>
        <taxon>Bacteria</taxon>
        <taxon>Pseudomonadati</taxon>
        <taxon>Pseudomonadota</taxon>
        <taxon>Alphaproteobacteria</taxon>
        <taxon>Hyphomicrobiales</taxon>
        <taxon>Nitrobacteraceae</taxon>
        <taxon>Bradyrhizobium</taxon>
    </lineage>
</organism>
<dbReference type="InterPro" id="IPR011083">
    <property type="entry name" value="Phage_tail_collar_dom"/>
</dbReference>
<accession>A0ABY7MVJ0</accession>
<dbReference type="RefSeq" id="WP_270172427.1">
    <property type="nucleotide sequence ID" value="NZ_CP089391.1"/>
</dbReference>
<dbReference type="Gene3D" id="3.90.1340.10">
    <property type="entry name" value="Phage tail collar domain"/>
    <property type="match status" value="1"/>
</dbReference>
<dbReference type="InterPro" id="IPR037053">
    <property type="entry name" value="Phage_tail_collar_dom_sf"/>
</dbReference>
<reference evidence="2" key="1">
    <citation type="submission" date="2021-12" db="EMBL/GenBank/DDBJ databases">
        <title>Bradyrhizobium xenonodulans sp. nov.</title>
        <authorList>
            <person name="Claassens R."/>
            <person name="Venter S.N."/>
            <person name="Beukes C.W."/>
            <person name="Stepkowski T."/>
            <person name="Steenkamp E.T."/>
        </authorList>
    </citation>
    <scope>NUCLEOTIDE SEQUENCE</scope>
    <source>
        <strain evidence="2">14AB</strain>
    </source>
</reference>
<sequence length="180" mass="18513">MSDPYVGEIQVFPFAFAVGGFNNVWLPCFGQLLAIQAFTTLFSLIGTNYGGNGSTNFALPNLNGSVAISQGTGAGLQPRILGETVGSSQVSLISDNMAMHTHALQLGSSSAQNAAPGPGTGMNMVALNPAFNGFVDPPGNLTFSVNAVTITGQGLPHDNMQPTQALIYCIASGGIYPSFP</sequence>